<protein>
    <submittedName>
        <fullName evidence="3">Uncharacterized protein</fullName>
    </submittedName>
</protein>
<evidence type="ECO:0000313" key="4">
    <source>
        <dbReference type="Proteomes" id="UP000077342"/>
    </source>
</evidence>
<reference evidence="4" key="1">
    <citation type="submission" date="2016-04" db="EMBL/GenBank/DDBJ databases">
        <authorList>
            <person name="Strapagiel D."/>
            <person name="Borowka P."/>
            <person name="Marciniak B."/>
            <person name="Bakula Z."/>
            <person name="Van Ingen J."/>
            <person name="Safianowska A."/>
            <person name="Dziadek J."/>
            <person name="Jagielski T."/>
        </authorList>
    </citation>
    <scope>NUCLEOTIDE SEQUENCE [LARGE SCALE GENOMIC DNA]</scope>
    <source>
        <strain evidence="4">1010001458</strain>
    </source>
</reference>
<dbReference type="EMBL" id="LWCI01000103">
    <property type="protein sequence ID" value="KZS62781.1"/>
    <property type="molecule type" value="Genomic_DNA"/>
</dbReference>
<feature type="region of interest" description="Disordered" evidence="1">
    <location>
        <begin position="86"/>
        <end position="144"/>
    </location>
</feature>
<evidence type="ECO:0000313" key="3">
    <source>
        <dbReference type="EMBL" id="KZS62781.1"/>
    </source>
</evidence>
<dbReference type="RefSeq" id="WP_075510488.1">
    <property type="nucleotide sequence ID" value="NZ_CP089224.1"/>
</dbReference>
<name>A0A164ASY6_9MYCO</name>
<feature type="transmembrane region" description="Helical" evidence="2">
    <location>
        <begin position="12"/>
        <end position="36"/>
    </location>
</feature>
<sequence>MTVTSLAAHGGVFQAAYLTVALVVPTVGWILLIVGLKQRSRGRPRRDVRRPPQPPNRGRSPGTTLIVIGTVLLTLGVLAIFGRLASAGPRPSEGSRGAELDSGTGLLTSPMADEPATDGGRHATRRAGWPPNLVIRGNRGVFPG</sequence>
<keyword evidence="2" id="KW-1133">Transmembrane helix</keyword>
<keyword evidence="2" id="KW-0812">Transmembrane</keyword>
<comment type="caution">
    <text evidence="3">The sequence shown here is derived from an EMBL/GenBank/DDBJ whole genome shotgun (WGS) entry which is preliminary data.</text>
</comment>
<evidence type="ECO:0000256" key="2">
    <source>
        <dbReference type="SAM" id="Phobius"/>
    </source>
</evidence>
<gene>
    <name evidence="3" type="ORF">A4G28_11705</name>
</gene>
<evidence type="ECO:0000256" key="1">
    <source>
        <dbReference type="SAM" id="MobiDB-lite"/>
    </source>
</evidence>
<dbReference type="AlphaFoldDB" id="A0A164ASY6"/>
<keyword evidence="4" id="KW-1185">Reference proteome</keyword>
<dbReference type="Proteomes" id="UP000077342">
    <property type="component" value="Unassembled WGS sequence"/>
</dbReference>
<accession>A0A164ASY6</accession>
<organism evidence="3 4">
    <name type="scientific">Mycobacterium ostraviense</name>
    <dbReference type="NCBI Taxonomy" id="2738409"/>
    <lineage>
        <taxon>Bacteria</taxon>
        <taxon>Bacillati</taxon>
        <taxon>Actinomycetota</taxon>
        <taxon>Actinomycetes</taxon>
        <taxon>Mycobacteriales</taxon>
        <taxon>Mycobacteriaceae</taxon>
        <taxon>Mycobacterium</taxon>
    </lineage>
</organism>
<proteinExistence type="predicted"/>
<keyword evidence="2" id="KW-0472">Membrane</keyword>
<feature type="region of interest" description="Disordered" evidence="1">
    <location>
        <begin position="41"/>
        <end position="62"/>
    </location>
</feature>
<feature type="transmembrane region" description="Helical" evidence="2">
    <location>
        <begin position="65"/>
        <end position="85"/>
    </location>
</feature>